<proteinExistence type="predicted"/>
<evidence type="ECO:0000313" key="1">
    <source>
        <dbReference type="EMBL" id="KAK4002150.1"/>
    </source>
</evidence>
<evidence type="ECO:0000313" key="2">
    <source>
        <dbReference type="Proteomes" id="UP001234178"/>
    </source>
</evidence>
<keyword evidence="2" id="KW-1185">Reference proteome</keyword>
<dbReference type="Proteomes" id="UP001234178">
    <property type="component" value="Unassembled WGS sequence"/>
</dbReference>
<organism evidence="1 2">
    <name type="scientific">Daphnia magna</name>
    <dbReference type="NCBI Taxonomy" id="35525"/>
    <lineage>
        <taxon>Eukaryota</taxon>
        <taxon>Metazoa</taxon>
        <taxon>Ecdysozoa</taxon>
        <taxon>Arthropoda</taxon>
        <taxon>Crustacea</taxon>
        <taxon>Branchiopoda</taxon>
        <taxon>Diplostraca</taxon>
        <taxon>Cladocera</taxon>
        <taxon>Anomopoda</taxon>
        <taxon>Daphniidae</taxon>
        <taxon>Daphnia</taxon>
    </lineage>
</organism>
<comment type="caution">
    <text evidence="1">The sequence shown here is derived from an EMBL/GenBank/DDBJ whole genome shotgun (WGS) entry which is preliminary data.</text>
</comment>
<protein>
    <submittedName>
        <fullName evidence="1">Uncharacterized protein</fullName>
    </submittedName>
</protein>
<sequence>MEQVTDFSGLMRKLTTHVTSTPLFSVLLENFHSSRYKGDEEDEQAKRIQLTRRLFTYWIELERK</sequence>
<gene>
    <name evidence="1" type="ORF">OUZ56_003997</name>
</gene>
<name>A0ABQ9YNF7_9CRUS</name>
<accession>A0ABQ9YNF7</accession>
<dbReference type="EMBL" id="JAOYFB010000001">
    <property type="protein sequence ID" value="KAK4002150.1"/>
    <property type="molecule type" value="Genomic_DNA"/>
</dbReference>
<reference evidence="1 2" key="1">
    <citation type="journal article" date="2023" name="Nucleic Acids Res.">
        <title>The hologenome of Daphnia magna reveals possible DNA methylation and microbiome-mediated evolution of the host genome.</title>
        <authorList>
            <person name="Chaturvedi A."/>
            <person name="Li X."/>
            <person name="Dhandapani V."/>
            <person name="Marshall H."/>
            <person name="Kissane S."/>
            <person name="Cuenca-Cambronero M."/>
            <person name="Asole G."/>
            <person name="Calvet F."/>
            <person name="Ruiz-Romero M."/>
            <person name="Marangio P."/>
            <person name="Guigo R."/>
            <person name="Rago D."/>
            <person name="Mirbahai L."/>
            <person name="Eastwood N."/>
            <person name="Colbourne J.K."/>
            <person name="Zhou J."/>
            <person name="Mallon E."/>
            <person name="Orsini L."/>
        </authorList>
    </citation>
    <scope>NUCLEOTIDE SEQUENCE [LARGE SCALE GENOMIC DNA]</scope>
    <source>
        <strain evidence="1">LRV0_1</strain>
    </source>
</reference>